<evidence type="ECO:0000313" key="2">
    <source>
        <dbReference type="EMBL" id="OAL63181.1"/>
    </source>
</evidence>
<feature type="region of interest" description="Disordered" evidence="1">
    <location>
        <begin position="298"/>
        <end position="379"/>
    </location>
</feature>
<evidence type="ECO:0000256" key="1">
    <source>
        <dbReference type="SAM" id="MobiDB-lite"/>
    </source>
</evidence>
<sequence length="589" mass="66783">MKGPLARRSFLHQRRLIAQKASCFHSMASETGYPPVQALPSELRHYCSAYLEERLYTQAFNLLSSVISSRSTASGKVFAPPSQFLALAATLTVHPTTTTRSKSDEYLTASNSALHLLNLANKILGPIGGRFRDTFVFDRFANSRNERKYTTDGESTLSGADGTRVEPLNLDLAQGNSLWSRAEDFWHVVGWALNCSILHPKRWARWHLFLQFMCDVLEDDWKAREKEFKEMPPADSKSKRDCSILTESLIFNYISTTSNHVGSDRRILRAIFADGSQSSTNEFREIFRNELQEVSKEKAQASRRKGDINIDEEIYGDYLDNPDQEEEDEEDQDDPIQKTSGGSERVEARVKRQRRSTRKKSGKDDIPSDHGDDGPLSAQYDKLDHLGSLESLTIRQRLLYLLSCVSNSIPEHFMTLPRLYSFYVEFIRHLPLPTFQLFASPSVLTHFPPACQTTLCEMLLFSILENAAPASTENFLSQSKLERCFLPFTAKTNSVIDNARVSILLESLIRLLAISGLIFSRPRLSDAVAKGIEARSKKARIDVKRGQNKKLTEEFGWVWLIESGDRMVHFVNNLLPNEPEPDYIVIGSQ</sequence>
<evidence type="ECO:0000313" key="3">
    <source>
        <dbReference type="Proteomes" id="UP000243015"/>
    </source>
</evidence>
<dbReference type="Proteomes" id="UP000243015">
    <property type="component" value="Unassembled WGS sequence"/>
</dbReference>
<name>A0A178ESZ5_TRIRU</name>
<reference evidence="2 3" key="1">
    <citation type="submission" date="2016-05" db="EMBL/GenBank/DDBJ databases">
        <title>Genome sequencing of Trichophyton rubrum CMCC(F)T1i isolated from hair.</title>
        <authorList>
            <person name="Zhan P."/>
            <person name="Tao Y."/>
            <person name="Liu W."/>
        </authorList>
    </citation>
    <scope>NUCLEOTIDE SEQUENCE [LARGE SCALE GENOMIC DNA]</scope>
    <source>
        <strain evidence="3">CMCC(F)T1i</strain>
    </source>
</reference>
<proteinExistence type="predicted"/>
<dbReference type="OrthoDB" id="5411773at2759"/>
<feature type="compositionally biased region" description="Basic residues" evidence="1">
    <location>
        <begin position="351"/>
        <end position="361"/>
    </location>
</feature>
<comment type="caution">
    <text evidence="2">The sequence shown here is derived from an EMBL/GenBank/DDBJ whole genome shotgun (WGS) entry which is preliminary data.</text>
</comment>
<gene>
    <name evidence="2" type="ORF">A7C99_5570</name>
</gene>
<dbReference type="AlphaFoldDB" id="A0A178ESZ5"/>
<dbReference type="VEuPathDB" id="FungiDB:TERG_00794"/>
<protein>
    <submittedName>
        <fullName evidence="2">Uncharacterized protein</fullName>
    </submittedName>
</protein>
<dbReference type="OMA" id="IGWAFNC"/>
<feature type="compositionally biased region" description="Basic and acidic residues" evidence="1">
    <location>
        <begin position="362"/>
        <end position="373"/>
    </location>
</feature>
<accession>A0A178ESZ5</accession>
<organism evidence="2 3">
    <name type="scientific">Trichophyton rubrum</name>
    <name type="common">Athlete's foot fungus</name>
    <name type="synonym">Epidermophyton rubrum</name>
    <dbReference type="NCBI Taxonomy" id="5551"/>
    <lineage>
        <taxon>Eukaryota</taxon>
        <taxon>Fungi</taxon>
        <taxon>Dikarya</taxon>
        <taxon>Ascomycota</taxon>
        <taxon>Pezizomycotina</taxon>
        <taxon>Eurotiomycetes</taxon>
        <taxon>Eurotiomycetidae</taxon>
        <taxon>Onygenales</taxon>
        <taxon>Arthrodermataceae</taxon>
        <taxon>Trichophyton</taxon>
    </lineage>
</organism>
<feature type="compositionally biased region" description="Basic and acidic residues" evidence="1">
    <location>
        <begin position="298"/>
        <end position="308"/>
    </location>
</feature>
<dbReference type="EMBL" id="LHPM01000018">
    <property type="protein sequence ID" value="OAL63181.1"/>
    <property type="molecule type" value="Genomic_DNA"/>
</dbReference>
<feature type="compositionally biased region" description="Acidic residues" evidence="1">
    <location>
        <begin position="309"/>
        <end position="334"/>
    </location>
</feature>